<proteinExistence type="predicted"/>
<dbReference type="EMBL" id="LSZW01000065">
    <property type="protein sequence ID" value="KXK64177.1"/>
    <property type="molecule type" value="Genomic_DNA"/>
</dbReference>
<dbReference type="Proteomes" id="UP000070366">
    <property type="component" value="Unassembled WGS sequence"/>
</dbReference>
<comment type="caution">
    <text evidence="1">The sequence shown here is derived from an EMBL/GenBank/DDBJ whole genome shotgun (WGS) entry which is preliminary data.</text>
</comment>
<evidence type="ECO:0000313" key="1">
    <source>
        <dbReference type="EMBL" id="KXK64177.1"/>
    </source>
</evidence>
<name>A0A136Q0K6_9FIRM</name>
<keyword evidence="2" id="KW-1185">Reference proteome</keyword>
<dbReference type="AlphaFoldDB" id="A0A136Q0K6"/>
<evidence type="ECO:0000313" key="2">
    <source>
        <dbReference type="Proteomes" id="UP000070366"/>
    </source>
</evidence>
<organism evidence="1 2">
    <name type="scientific">Christensenella minuta</name>
    <dbReference type="NCBI Taxonomy" id="626937"/>
    <lineage>
        <taxon>Bacteria</taxon>
        <taxon>Bacillati</taxon>
        <taxon>Bacillota</taxon>
        <taxon>Clostridia</taxon>
        <taxon>Christensenellales</taxon>
        <taxon>Christensenellaceae</taxon>
        <taxon>Christensenella</taxon>
    </lineage>
</organism>
<sequence length="46" mass="5547">MRRCGKLFANETGVAFHYFKDWHEEPQESSWGLLDRQGRQKPSFYL</sequence>
<gene>
    <name evidence="1" type="ORF">HMPREF3293_02821</name>
</gene>
<reference evidence="1 2" key="1">
    <citation type="submission" date="2016-02" db="EMBL/GenBank/DDBJ databases">
        <authorList>
            <person name="Wen L."/>
            <person name="He K."/>
            <person name="Yang H."/>
        </authorList>
    </citation>
    <scope>NUCLEOTIDE SEQUENCE [LARGE SCALE GENOMIC DNA]</scope>
    <source>
        <strain evidence="1 2">DSM 22607</strain>
    </source>
</reference>
<dbReference type="STRING" id="626937.HMPREF3293_02821"/>
<protein>
    <submittedName>
        <fullName evidence="1">Uncharacterized protein</fullName>
    </submittedName>
</protein>
<accession>A0A136Q0K6</accession>